<comment type="caution">
    <text evidence="1">The sequence shown here is derived from an EMBL/GenBank/DDBJ whole genome shotgun (WGS) entry which is preliminary data.</text>
</comment>
<evidence type="ECO:0000313" key="1">
    <source>
        <dbReference type="EMBL" id="GBO05319.1"/>
    </source>
</evidence>
<sequence>MKCQSMVHSDLETAYIRCVPEEVNECRFDPLESAPLENIQHCRHLMFIRGCILFNISSMEGNDSSELSDFPHLISTSGDALVWILSIGRP</sequence>
<dbReference type="Proteomes" id="UP000499080">
    <property type="component" value="Unassembled WGS sequence"/>
</dbReference>
<evidence type="ECO:0000313" key="2">
    <source>
        <dbReference type="Proteomes" id="UP000499080"/>
    </source>
</evidence>
<reference evidence="1 2" key="1">
    <citation type="journal article" date="2019" name="Sci. Rep.">
        <title>Orb-weaving spider Araneus ventricosus genome elucidates the spidroin gene catalogue.</title>
        <authorList>
            <person name="Kono N."/>
            <person name="Nakamura H."/>
            <person name="Ohtoshi R."/>
            <person name="Moran D.A.P."/>
            <person name="Shinohara A."/>
            <person name="Yoshida Y."/>
            <person name="Fujiwara M."/>
            <person name="Mori M."/>
            <person name="Tomita M."/>
            <person name="Arakawa K."/>
        </authorList>
    </citation>
    <scope>NUCLEOTIDE SEQUENCE [LARGE SCALE GENOMIC DNA]</scope>
</reference>
<gene>
    <name evidence="1" type="ORF">AVEN_269249_1</name>
</gene>
<keyword evidence="2" id="KW-1185">Reference proteome</keyword>
<dbReference type="AlphaFoldDB" id="A0A4Y2TX97"/>
<accession>A0A4Y2TX97</accession>
<dbReference type="EMBL" id="BGPR01031993">
    <property type="protein sequence ID" value="GBO05319.1"/>
    <property type="molecule type" value="Genomic_DNA"/>
</dbReference>
<organism evidence="1 2">
    <name type="scientific">Araneus ventricosus</name>
    <name type="common">Orbweaver spider</name>
    <name type="synonym">Epeira ventricosa</name>
    <dbReference type="NCBI Taxonomy" id="182803"/>
    <lineage>
        <taxon>Eukaryota</taxon>
        <taxon>Metazoa</taxon>
        <taxon>Ecdysozoa</taxon>
        <taxon>Arthropoda</taxon>
        <taxon>Chelicerata</taxon>
        <taxon>Arachnida</taxon>
        <taxon>Araneae</taxon>
        <taxon>Araneomorphae</taxon>
        <taxon>Entelegynae</taxon>
        <taxon>Araneoidea</taxon>
        <taxon>Araneidae</taxon>
        <taxon>Araneus</taxon>
    </lineage>
</organism>
<name>A0A4Y2TX97_ARAVE</name>
<protein>
    <submittedName>
        <fullName evidence="1">Uncharacterized protein</fullName>
    </submittedName>
</protein>
<proteinExistence type="predicted"/>